<dbReference type="InterPro" id="IPR050654">
    <property type="entry name" value="AChE-related_enzymes"/>
</dbReference>
<feature type="signal peptide" evidence="7">
    <location>
        <begin position="1"/>
        <end position="16"/>
    </location>
</feature>
<dbReference type="PRINTS" id="PR00878">
    <property type="entry name" value="CHOLNESTRASE"/>
</dbReference>
<keyword evidence="3" id="KW-0378">Hydrolase</keyword>
<dbReference type="InterPro" id="IPR029058">
    <property type="entry name" value="AB_hydrolase_fold"/>
</dbReference>
<reference evidence="9 10" key="1">
    <citation type="journal article" date="2022" name="Nat. Ecol. Evol.">
        <title>A masculinizing supergene underlies an exaggerated male reproductive morph in a spider.</title>
        <authorList>
            <person name="Hendrickx F."/>
            <person name="De Corte Z."/>
            <person name="Sonet G."/>
            <person name="Van Belleghem S.M."/>
            <person name="Kostlbacher S."/>
            <person name="Vangestel C."/>
        </authorList>
    </citation>
    <scope>NUCLEOTIDE SEQUENCE [LARGE SCALE GENOMIC DNA]</scope>
    <source>
        <strain evidence="9">W744_W776</strain>
    </source>
</reference>
<protein>
    <recommendedName>
        <fullName evidence="8">Carboxylesterase type B domain-containing protein</fullName>
    </recommendedName>
</protein>
<comment type="similarity">
    <text evidence="1">Belongs to the type-B carboxylesterase/lipase family.</text>
</comment>
<keyword evidence="2" id="KW-0719">Serine esterase</keyword>
<evidence type="ECO:0000256" key="7">
    <source>
        <dbReference type="SAM" id="SignalP"/>
    </source>
</evidence>
<dbReference type="Proteomes" id="UP000827092">
    <property type="component" value="Unassembled WGS sequence"/>
</dbReference>
<feature type="domain" description="Carboxylesterase type B" evidence="8">
    <location>
        <begin position="39"/>
        <end position="537"/>
    </location>
</feature>
<gene>
    <name evidence="9" type="ORF">JTE90_013884</name>
</gene>
<dbReference type="AlphaFoldDB" id="A0AAV6VG11"/>
<evidence type="ECO:0000256" key="3">
    <source>
        <dbReference type="ARBA" id="ARBA00022801"/>
    </source>
</evidence>
<keyword evidence="7" id="KW-0732">Signal</keyword>
<dbReference type="GO" id="GO:0005615">
    <property type="term" value="C:extracellular space"/>
    <property type="evidence" value="ECO:0007669"/>
    <property type="project" value="TreeGrafter"/>
</dbReference>
<keyword evidence="10" id="KW-1185">Reference proteome</keyword>
<evidence type="ECO:0000256" key="1">
    <source>
        <dbReference type="ARBA" id="ARBA00005964"/>
    </source>
</evidence>
<comment type="catalytic activity">
    <reaction evidence="6">
        <text>acetylcholine + H2O = choline + acetate + H(+)</text>
        <dbReference type="Rhea" id="RHEA:17561"/>
        <dbReference type="ChEBI" id="CHEBI:15354"/>
        <dbReference type="ChEBI" id="CHEBI:15355"/>
        <dbReference type="ChEBI" id="CHEBI:15377"/>
        <dbReference type="ChEBI" id="CHEBI:15378"/>
        <dbReference type="ChEBI" id="CHEBI:30089"/>
        <dbReference type="EC" id="3.1.1.7"/>
    </reaction>
</comment>
<evidence type="ECO:0000313" key="9">
    <source>
        <dbReference type="EMBL" id="KAG8195427.1"/>
    </source>
</evidence>
<comment type="caution">
    <text evidence="9">The sequence shown here is derived from an EMBL/GenBank/DDBJ whole genome shotgun (WGS) entry which is preliminary data.</text>
</comment>
<dbReference type="EMBL" id="JAFNEN010000088">
    <property type="protein sequence ID" value="KAG8195427.1"/>
    <property type="molecule type" value="Genomic_DNA"/>
</dbReference>
<dbReference type="SUPFAM" id="SSF53474">
    <property type="entry name" value="alpha/beta-Hydrolases"/>
    <property type="match status" value="1"/>
</dbReference>
<dbReference type="InterPro" id="IPR002018">
    <property type="entry name" value="CarbesteraseB"/>
</dbReference>
<evidence type="ECO:0000256" key="5">
    <source>
        <dbReference type="ARBA" id="ARBA00023180"/>
    </source>
</evidence>
<dbReference type="InterPro" id="IPR000997">
    <property type="entry name" value="Cholinesterase"/>
</dbReference>
<dbReference type="GO" id="GO:0005886">
    <property type="term" value="C:plasma membrane"/>
    <property type="evidence" value="ECO:0007669"/>
    <property type="project" value="TreeGrafter"/>
</dbReference>
<proteinExistence type="inferred from homology"/>
<sequence>MLFLFLHLLYLPLVLSQSFENFEPEDDYLDDGVMTKDGTRIMGRSTIFFSQVARAYLGIPYAKPPVGELRFKKPEPLEPKNGGVFIADTMPPACVQHSRINLPWYDSGEGQSEDCLYLNIWTGRFPPKKLQVPVLFWIYGGEFSVGSNRLDATDGTQLSVIGTSVVVSPNYRVGPMGFLSSGTEDAPGNVGIHDLIMALQWTKDHIDAFGGDPDRIAIMGQGSGSVTVSLFLLSPLTKGLYSRAIMQSGSLVGNVHVDPNRHNLKLGQRLAEEVGCADENKTLKAEPEMVVECLRTKDALKLAEIVSSFDPLSTRAFLPQYKDDFLPNDPVEDLKNKNFHPVPLLIGNTHDEGTYLLTTRNQYLFGPAGENDPKISKPTGTDLLRRTFAHMPDPDAVVDQYLGDVDDDDYHKIRRQVANALGDYATVCPSVFFAEKYSNTTEKNNTLYYVFDQRPSDSIWAPWMGVTFYDEVKFVFGRYLEGYDYERMNREYTGELGMAQFTMETWGDFAKDGRPFHEWKNFTSTHHQYLLIKNQAPKKMRGPGPHLDNCNFFRQHFGM</sequence>
<keyword evidence="4" id="KW-1015">Disulfide bond</keyword>
<organism evidence="9 10">
    <name type="scientific">Oedothorax gibbosus</name>
    <dbReference type="NCBI Taxonomy" id="931172"/>
    <lineage>
        <taxon>Eukaryota</taxon>
        <taxon>Metazoa</taxon>
        <taxon>Ecdysozoa</taxon>
        <taxon>Arthropoda</taxon>
        <taxon>Chelicerata</taxon>
        <taxon>Arachnida</taxon>
        <taxon>Araneae</taxon>
        <taxon>Araneomorphae</taxon>
        <taxon>Entelegynae</taxon>
        <taxon>Araneoidea</taxon>
        <taxon>Linyphiidae</taxon>
        <taxon>Erigoninae</taxon>
        <taxon>Oedothorax</taxon>
    </lineage>
</organism>
<dbReference type="GO" id="GO:0006581">
    <property type="term" value="P:acetylcholine catabolic process"/>
    <property type="evidence" value="ECO:0007669"/>
    <property type="project" value="TreeGrafter"/>
</dbReference>
<dbReference type="PANTHER" id="PTHR43918:SF4">
    <property type="entry name" value="CARBOXYLIC ESTER HYDROLASE"/>
    <property type="match status" value="1"/>
</dbReference>
<evidence type="ECO:0000256" key="2">
    <source>
        <dbReference type="ARBA" id="ARBA00022487"/>
    </source>
</evidence>
<evidence type="ECO:0000313" key="10">
    <source>
        <dbReference type="Proteomes" id="UP000827092"/>
    </source>
</evidence>
<dbReference type="Gene3D" id="3.40.50.1820">
    <property type="entry name" value="alpha/beta hydrolase"/>
    <property type="match status" value="1"/>
</dbReference>
<evidence type="ECO:0000256" key="4">
    <source>
        <dbReference type="ARBA" id="ARBA00023157"/>
    </source>
</evidence>
<feature type="chain" id="PRO_5043406296" description="Carboxylesterase type B domain-containing protein" evidence="7">
    <location>
        <begin position="17"/>
        <end position="559"/>
    </location>
</feature>
<keyword evidence="5" id="KW-0325">Glycoprotein</keyword>
<accession>A0AAV6VG11</accession>
<name>A0AAV6VG11_9ARAC</name>
<evidence type="ECO:0000256" key="6">
    <source>
        <dbReference type="ARBA" id="ARBA00048484"/>
    </source>
</evidence>
<dbReference type="GO" id="GO:0019695">
    <property type="term" value="P:choline metabolic process"/>
    <property type="evidence" value="ECO:0007669"/>
    <property type="project" value="TreeGrafter"/>
</dbReference>
<dbReference type="Pfam" id="PF00135">
    <property type="entry name" value="COesterase"/>
    <property type="match status" value="1"/>
</dbReference>
<dbReference type="PANTHER" id="PTHR43918">
    <property type="entry name" value="ACETYLCHOLINESTERASE"/>
    <property type="match status" value="1"/>
</dbReference>
<dbReference type="GO" id="GO:0003990">
    <property type="term" value="F:acetylcholinesterase activity"/>
    <property type="evidence" value="ECO:0007669"/>
    <property type="project" value="UniProtKB-EC"/>
</dbReference>
<evidence type="ECO:0000259" key="8">
    <source>
        <dbReference type="Pfam" id="PF00135"/>
    </source>
</evidence>